<dbReference type="InParanoid" id="Q01W85"/>
<dbReference type="InterPro" id="IPR001789">
    <property type="entry name" value="Sig_transdc_resp-reg_receiver"/>
</dbReference>
<dbReference type="STRING" id="234267.Acid_5125"/>
<dbReference type="CDD" id="cd00156">
    <property type="entry name" value="REC"/>
    <property type="match status" value="1"/>
</dbReference>
<keyword evidence="1 2" id="KW-0597">Phosphoprotein</keyword>
<protein>
    <submittedName>
        <fullName evidence="4">Response regulator receiver protein</fullName>
    </submittedName>
</protein>
<dbReference type="InterPro" id="IPR011006">
    <property type="entry name" value="CheY-like_superfamily"/>
</dbReference>
<dbReference type="SUPFAM" id="SSF52172">
    <property type="entry name" value="CheY-like"/>
    <property type="match status" value="1"/>
</dbReference>
<dbReference type="eggNOG" id="COG0745">
    <property type="taxonomic scope" value="Bacteria"/>
</dbReference>
<dbReference type="KEGG" id="sus:Acid_5125"/>
<evidence type="ECO:0000256" key="2">
    <source>
        <dbReference type="PROSITE-ProRule" id="PRU00169"/>
    </source>
</evidence>
<dbReference type="OrthoDB" id="115359at2"/>
<evidence type="ECO:0000256" key="1">
    <source>
        <dbReference type="ARBA" id="ARBA00022553"/>
    </source>
</evidence>
<dbReference type="EMBL" id="CP000473">
    <property type="protein sequence ID" value="ABJ86080.1"/>
    <property type="molecule type" value="Genomic_DNA"/>
</dbReference>
<dbReference type="PROSITE" id="PS50110">
    <property type="entry name" value="RESPONSE_REGULATORY"/>
    <property type="match status" value="1"/>
</dbReference>
<name>Q01W85_SOLUE</name>
<dbReference type="PANTHER" id="PTHR44591">
    <property type="entry name" value="STRESS RESPONSE REGULATOR PROTEIN 1"/>
    <property type="match status" value="1"/>
</dbReference>
<dbReference type="SMART" id="SM00448">
    <property type="entry name" value="REC"/>
    <property type="match status" value="1"/>
</dbReference>
<organism evidence="4">
    <name type="scientific">Solibacter usitatus (strain Ellin6076)</name>
    <dbReference type="NCBI Taxonomy" id="234267"/>
    <lineage>
        <taxon>Bacteria</taxon>
        <taxon>Pseudomonadati</taxon>
        <taxon>Acidobacteriota</taxon>
        <taxon>Terriglobia</taxon>
        <taxon>Bryobacterales</taxon>
        <taxon>Solibacteraceae</taxon>
        <taxon>Candidatus Solibacter</taxon>
    </lineage>
</organism>
<dbReference type="Gene3D" id="3.40.50.2300">
    <property type="match status" value="1"/>
</dbReference>
<evidence type="ECO:0000313" key="4">
    <source>
        <dbReference type="EMBL" id="ABJ86080.1"/>
    </source>
</evidence>
<evidence type="ECO:0000259" key="3">
    <source>
        <dbReference type="PROSITE" id="PS50110"/>
    </source>
</evidence>
<dbReference type="PANTHER" id="PTHR44591:SF21">
    <property type="entry name" value="TWO-COMPONENT RESPONSE REGULATOR"/>
    <property type="match status" value="1"/>
</dbReference>
<dbReference type="InterPro" id="IPR050595">
    <property type="entry name" value="Bact_response_regulator"/>
</dbReference>
<proteinExistence type="predicted"/>
<feature type="domain" description="Response regulatory" evidence="3">
    <location>
        <begin position="5"/>
        <end position="117"/>
    </location>
</feature>
<dbReference type="HOGENOM" id="CLU_000445_69_8_0"/>
<feature type="modified residue" description="4-aspartylphosphate" evidence="2">
    <location>
        <position position="54"/>
    </location>
</feature>
<dbReference type="AlphaFoldDB" id="Q01W85"/>
<reference evidence="4" key="1">
    <citation type="submission" date="2006-10" db="EMBL/GenBank/DDBJ databases">
        <title>Complete sequence of Solibacter usitatus Ellin6076.</title>
        <authorList>
            <consortium name="US DOE Joint Genome Institute"/>
            <person name="Copeland A."/>
            <person name="Lucas S."/>
            <person name="Lapidus A."/>
            <person name="Barry K."/>
            <person name="Detter J.C."/>
            <person name="Glavina del Rio T."/>
            <person name="Hammon N."/>
            <person name="Israni S."/>
            <person name="Dalin E."/>
            <person name="Tice H."/>
            <person name="Pitluck S."/>
            <person name="Thompson L.S."/>
            <person name="Brettin T."/>
            <person name="Bruce D."/>
            <person name="Han C."/>
            <person name="Tapia R."/>
            <person name="Gilna P."/>
            <person name="Schmutz J."/>
            <person name="Larimer F."/>
            <person name="Land M."/>
            <person name="Hauser L."/>
            <person name="Kyrpides N."/>
            <person name="Mikhailova N."/>
            <person name="Janssen P.H."/>
            <person name="Kuske C.R."/>
            <person name="Richardson P."/>
        </authorList>
    </citation>
    <scope>NUCLEOTIDE SEQUENCE</scope>
    <source>
        <strain evidence="4">Ellin6076</strain>
    </source>
</reference>
<gene>
    <name evidence="4" type="ordered locus">Acid_5125</name>
</gene>
<accession>Q01W85</accession>
<dbReference type="GO" id="GO:0000160">
    <property type="term" value="P:phosphorelay signal transduction system"/>
    <property type="evidence" value="ECO:0007669"/>
    <property type="project" value="InterPro"/>
</dbReference>
<dbReference type="Pfam" id="PF00072">
    <property type="entry name" value="Response_reg"/>
    <property type="match status" value="1"/>
</dbReference>
<sequence length="119" mass="13026">MVASRILIVDDDTQVRSFLTLAFENAGYEVKTAGCGSDAIALLSQESFDLMLSDIMMPGMNGHQLARWVIHHFPATRTALMSGFDAVCESCDYAPACKLIAKPFTSSEVVSFVRQMLQS</sequence>